<gene>
    <name evidence="2" type="ORF">PV07_01716</name>
</gene>
<feature type="region of interest" description="Disordered" evidence="1">
    <location>
        <begin position="60"/>
        <end position="79"/>
    </location>
</feature>
<dbReference type="HOGENOM" id="CLU_1094168_0_0_1"/>
<feature type="compositionally biased region" description="Basic and acidic residues" evidence="1">
    <location>
        <begin position="149"/>
        <end position="161"/>
    </location>
</feature>
<keyword evidence="3" id="KW-1185">Reference proteome</keyword>
<feature type="region of interest" description="Disordered" evidence="1">
    <location>
        <begin position="235"/>
        <end position="254"/>
    </location>
</feature>
<feature type="region of interest" description="Disordered" evidence="1">
    <location>
        <begin position="137"/>
        <end position="163"/>
    </location>
</feature>
<dbReference type="EMBL" id="KN847040">
    <property type="protein sequence ID" value="KIW34989.1"/>
    <property type="molecule type" value="Genomic_DNA"/>
</dbReference>
<dbReference type="AlphaFoldDB" id="A0A0D2DGU5"/>
<dbReference type="OrthoDB" id="4160755at2759"/>
<dbReference type="GeneID" id="27340910"/>
<organism evidence="2 3">
    <name type="scientific">Cladophialophora immunda</name>
    <dbReference type="NCBI Taxonomy" id="569365"/>
    <lineage>
        <taxon>Eukaryota</taxon>
        <taxon>Fungi</taxon>
        <taxon>Dikarya</taxon>
        <taxon>Ascomycota</taxon>
        <taxon>Pezizomycotina</taxon>
        <taxon>Eurotiomycetes</taxon>
        <taxon>Chaetothyriomycetidae</taxon>
        <taxon>Chaetothyriales</taxon>
        <taxon>Herpotrichiellaceae</taxon>
        <taxon>Cladophialophora</taxon>
    </lineage>
</organism>
<reference evidence="2 3" key="1">
    <citation type="submission" date="2015-01" db="EMBL/GenBank/DDBJ databases">
        <title>The Genome Sequence of Cladophialophora immunda CBS83496.</title>
        <authorList>
            <consortium name="The Broad Institute Genomics Platform"/>
            <person name="Cuomo C."/>
            <person name="de Hoog S."/>
            <person name="Gorbushina A."/>
            <person name="Stielow B."/>
            <person name="Teixiera M."/>
            <person name="Abouelleil A."/>
            <person name="Chapman S.B."/>
            <person name="Priest M."/>
            <person name="Young S.K."/>
            <person name="Wortman J."/>
            <person name="Nusbaum C."/>
            <person name="Birren B."/>
        </authorList>
    </citation>
    <scope>NUCLEOTIDE SEQUENCE [LARGE SCALE GENOMIC DNA]</scope>
    <source>
        <strain evidence="2 3">CBS 83496</strain>
    </source>
</reference>
<accession>A0A0D2DGU5</accession>
<dbReference type="VEuPathDB" id="FungiDB:PV07_01716"/>
<sequence length="254" mass="28048">MDRSFDWTPSPPKEPSLPGQRLCATLLAQSGAQFNAQCVYPDICPLHHDTAVARNLGKTYHESDGRDTNSLGRIWPDDSDRAPLMSPGYPCLCLEERRNDHEDLHSDDLLGQWTHLQAKEPLVQDVAGILRSIMGSGSSSQRLADSPEDGSHEQTLDRPPWRDQSPLASFLLSGLLSDQDGNHLQSWLGQSPSSYLFTLDDDSTLWRWKEKSQAELTINGMDGTCSSGLSGVREGLWSDDNKSQQTSITSVPSV</sequence>
<name>A0A0D2DGU5_9EURO</name>
<dbReference type="Proteomes" id="UP000054466">
    <property type="component" value="Unassembled WGS sequence"/>
</dbReference>
<protein>
    <submittedName>
        <fullName evidence="2">Uncharacterized protein</fullName>
    </submittedName>
</protein>
<proteinExistence type="predicted"/>
<feature type="compositionally biased region" description="Polar residues" evidence="1">
    <location>
        <begin position="243"/>
        <end position="254"/>
    </location>
</feature>
<evidence type="ECO:0000256" key="1">
    <source>
        <dbReference type="SAM" id="MobiDB-lite"/>
    </source>
</evidence>
<evidence type="ECO:0000313" key="3">
    <source>
        <dbReference type="Proteomes" id="UP000054466"/>
    </source>
</evidence>
<dbReference type="RefSeq" id="XP_016255205.1">
    <property type="nucleotide sequence ID" value="XM_016388277.1"/>
</dbReference>
<evidence type="ECO:0000313" key="2">
    <source>
        <dbReference type="EMBL" id="KIW34989.1"/>
    </source>
</evidence>